<reference evidence="3" key="1">
    <citation type="submission" date="2016-10" db="EMBL/GenBank/DDBJ databases">
        <authorList>
            <person name="Varghese N."/>
            <person name="Submissions S."/>
        </authorList>
    </citation>
    <scope>NUCLEOTIDE SEQUENCE [LARGE SCALE GENOMIC DNA]</scope>
    <source>
        <strain evidence="3">CGMCC 4.3525</strain>
    </source>
</reference>
<evidence type="ECO:0000313" key="2">
    <source>
        <dbReference type="EMBL" id="SES37529.1"/>
    </source>
</evidence>
<dbReference type="InterPro" id="IPR029476">
    <property type="entry name" value="DNase_NucA_NucB"/>
</dbReference>
<protein>
    <submittedName>
        <fullName evidence="2">Deoxyribonuclease NucA/NucB</fullName>
    </submittedName>
</protein>
<accession>A0A1H9WUN7</accession>
<dbReference type="Proteomes" id="UP000199352">
    <property type="component" value="Unassembled WGS sequence"/>
</dbReference>
<dbReference type="AlphaFoldDB" id="A0A1H9WUN7"/>
<evidence type="ECO:0000313" key="3">
    <source>
        <dbReference type="Proteomes" id="UP000199352"/>
    </source>
</evidence>
<dbReference type="STRING" id="402600.SAMN05216188_1449"/>
<keyword evidence="3" id="KW-1185">Reference proteome</keyword>
<gene>
    <name evidence="2" type="ORF">SAMN05216188_1449</name>
</gene>
<name>A0A1H9WUN7_9PSEU</name>
<sequence>MIVSQGQASGVGPLYDGMKLETVRAAPMGTADVADLARNLGRSVPVDALELGTKKKVDGTKRRDRTAAELAELARPGKYSFAPAEPSGAARLADEENRPVRDRVNAEECRNFFRATPPEDTPPYWFKNRFNACHGITLLSEHYEVRSGRPFLTGAMTVDAVVMVSMNENSRSAEVSVRLWDWNKIGEYPTNKTWTFGAGCWEPAAGGKDCLPDSVTHYGTPDQWASNPERTQSIQFPTDGQTIPEDPSPHGIEQRQIYEIDPYVYLPQSVDPAITFYDAPAVPQRCDQGRTAVSANYVRGSDCVFHEQAGVFQLSVSDDRVAESAQLIRDAIDNISSTKPGTAGKPNAWIPGKFGTAHPLHRLYHDQIGRDNNRAAAIEACKQHFGPTYTERNDPADPTATNDCDEYPFSTTYQGVQFTINDNTDRSFAVRPVLSRQNQKAGDLLGQFMANDHVGEEDPFYVLIRD</sequence>
<evidence type="ECO:0000259" key="1">
    <source>
        <dbReference type="Pfam" id="PF14040"/>
    </source>
</evidence>
<organism evidence="2 3">
    <name type="scientific">Lentzea xinjiangensis</name>
    <dbReference type="NCBI Taxonomy" id="402600"/>
    <lineage>
        <taxon>Bacteria</taxon>
        <taxon>Bacillati</taxon>
        <taxon>Actinomycetota</taxon>
        <taxon>Actinomycetes</taxon>
        <taxon>Pseudonocardiales</taxon>
        <taxon>Pseudonocardiaceae</taxon>
        <taxon>Lentzea</taxon>
    </lineage>
</organism>
<proteinExistence type="predicted"/>
<dbReference type="EMBL" id="FOFR01000044">
    <property type="protein sequence ID" value="SES37529.1"/>
    <property type="molecule type" value="Genomic_DNA"/>
</dbReference>
<dbReference type="Pfam" id="PF14040">
    <property type="entry name" value="DNase_NucA_NucB"/>
    <property type="match status" value="1"/>
</dbReference>
<feature type="domain" description="Deoxyribonuclease NucA/NucB" evidence="1">
    <location>
        <begin position="373"/>
        <end position="462"/>
    </location>
</feature>